<gene>
    <name evidence="18" type="ORF">DNTS_033369</name>
</gene>
<dbReference type="GO" id="GO:0004743">
    <property type="term" value="F:pyruvate kinase activity"/>
    <property type="evidence" value="ECO:0007669"/>
    <property type="project" value="UniProtKB-EC"/>
</dbReference>
<dbReference type="GO" id="GO:0005524">
    <property type="term" value="F:ATP binding"/>
    <property type="evidence" value="ECO:0007669"/>
    <property type="project" value="UniProtKB-KW"/>
</dbReference>
<dbReference type="SUPFAM" id="SSF52935">
    <property type="entry name" value="PK C-terminal domain-like"/>
    <property type="match status" value="2"/>
</dbReference>
<evidence type="ECO:0000313" key="19">
    <source>
        <dbReference type="Proteomes" id="UP000316079"/>
    </source>
</evidence>
<feature type="domain" description="Pyruvate kinase barrel" evidence="16">
    <location>
        <begin position="194"/>
        <end position="526"/>
    </location>
</feature>
<evidence type="ECO:0000256" key="11">
    <source>
        <dbReference type="ARBA" id="ARBA00022958"/>
    </source>
</evidence>
<evidence type="ECO:0000256" key="9">
    <source>
        <dbReference type="ARBA" id="ARBA00022840"/>
    </source>
</evidence>
<keyword evidence="8 15" id="KW-0418">Kinase</keyword>
<reference evidence="18 19" key="1">
    <citation type="journal article" date="2019" name="Sci. Data">
        <title>Hybrid genome assembly and annotation of Danionella translucida.</title>
        <authorList>
            <person name="Kadobianskyi M."/>
            <person name="Schulze L."/>
            <person name="Schuelke M."/>
            <person name="Judkewitz B."/>
        </authorList>
    </citation>
    <scope>NUCLEOTIDE SEQUENCE [LARGE SCALE GENOMIC DNA]</scope>
    <source>
        <strain evidence="18 19">Bolton</strain>
    </source>
</reference>
<dbReference type="EMBL" id="SRMA01025875">
    <property type="protein sequence ID" value="TRY90187.1"/>
    <property type="molecule type" value="Genomic_DNA"/>
</dbReference>
<dbReference type="Pfam" id="PF00224">
    <property type="entry name" value="PK"/>
    <property type="match status" value="1"/>
</dbReference>
<evidence type="ECO:0000256" key="2">
    <source>
        <dbReference type="ARBA" id="ARBA00001958"/>
    </source>
</evidence>
<dbReference type="GO" id="GO:0030955">
    <property type="term" value="F:potassium ion binding"/>
    <property type="evidence" value="ECO:0007669"/>
    <property type="project" value="InterPro"/>
</dbReference>
<keyword evidence="6" id="KW-0479">Metal-binding</keyword>
<sequence length="747" mass="81942">MLSATQQREPCDLQLMVKAGRAEVFQVSRGISGKQRHLRRAIGKQRCLRRAIGFSGKQRCLRRAIGFSGEQRRLSGSSSRGATEENRQEDLALRCLISAGFILASVSFNSVASVVRRTPTLGLLFRTLKLSSRILSQGSRGYRIPPVSSMMPQIKAQDMGSAFIQTQQLNAAMADTFLEHMCLLDIDSEPTIARNTGIICTIGPASRSVDMLKEMIKSGMNIARMNFSHGSHEYHGETIRNVREACASFEPGSIQYRPVGIALDTKGPEIRTGLIKGSGTAEVELKKGNMIKVTLDDSFMENCDENTLWLDYKNITRVVEVGSKVYIDDGLISLQVVEIGSNYLQCEIENGGTLGSKKGVNLPGAAVDLPAVSEKDIKDLQFGVEMGVDMIFASFIRKAADVHAVRNVLGEKGKNIKIISKLENHEGVRRFDEIMEASDGIMVARGDLGIEIPTEKVFLAQKMMIGRCNKAGKPIICATQMLESMIKKPRPTRAEGSDVANAVLDGADCIMLSGETAKGDYPLEAVRTQHMIAREAEAAMFHRQVFEDLRRCLPPSTDPAEAIAIGAVEASFKILASAFIVLTGSGRMERRFLSVRIAREAEAATFHRQLFEGLRRSSILTRDPSDAVAVGAVESSFKCCASGIIVLTKSGRSAHLISRYRPRAPILALTRNEQTARQAHLYRGIFPIFYNKASNDIWAEDVDLRVNFAMDVGKARGFFKAGDVVIVLTGWRPGSGYTNTMRVVPVP</sequence>
<name>A0A553QJU5_9TELE</name>
<evidence type="ECO:0000256" key="4">
    <source>
        <dbReference type="ARBA" id="ARBA00008663"/>
    </source>
</evidence>
<keyword evidence="19" id="KW-1185">Reference proteome</keyword>
<evidence type="ECO:0000259" key="16">
    <source>
        <dbReference type="Pfam" id="PF00224"/>
    </source>
</evidence>
<dbReference type="NCBIfam" id="NF004491">
    <property type="entry name" value="PRK05826.1"/>
    <property type="match status" value="1"/>
</dbReference>
<dbReference type="OrthoDB" id="108365at2759"/>
<dbReference type="STRING" id="623744.A0A553QJU5"/>
<keyword evidence="12 15" id="KW-0324">Glycolysis</keyword>
<dbReference type="EC" id="2.7.1.40" evidence="15"/>
<keyword evidence="5 15" id="KW-0808">Transferase</keyword>
<keyword evidence="13" id="KW-0670">Pyruvate</keyword>
<dbReference type="UniPathway" id="UPA00109">
    <property type="reaction ID" value="UER00188"/>
</dbReference>
<comment type="cofactor">
    <cofactor evidence="2">
        <name>K(+)</name>
        <dbReference type="ChEBI" id="CHEBI:29103"/>
    </cofactor>
</comment>
<evidence type="ECO:0000259" key="17">
    <source>
        <dbReference type="Pfam" id="PF02887"/>
    </source>
</evidence>
<keyword evidence="11" id="KW-0630">Potassium</keyword>
<evidence type="ECO:0000256" key="5">
    <source>
        <dbReference type="ARBA" id="ARBA00022679"/>
    </source>
</evidence>
<evidence type="ECO:0000256" key="10">
    <source>
        <dbReference type="ARBA" id="ARBA00022842"/>
    </source>
</evidence>
<evidence type="ECO:0000256" key="13">
    <source>
        <dbReference type="ARBA" id="ARBA00023317"/>
    </source>
</evidence>
<dbReference type="AlphaFoldDB" id="A0A553QJU5"/>
<dbReference type="InterPro" id="IPR001697">
    <property type="entry name" value="Pyr_Knase"/>
</dbReference>
<dbReference type="PRINTS" id="PR01050">
    <property type="entry name" value="PYRUVTKNASE"/>
</dbReference>
<dbReference type="PROSITE" id="PS00110">
    <property type="entry name" value="PYRUVATE_KINASE"/>
    <property type="match status" value="1"/>
</dbReference>
<dbReference type="GO" id="GO:0016301">
    <property type="term" value="F:kinase activity"/>
    <property type="evidence" value="ECO:0007669"/>
    <property type="project" value="UniProtKB-KW"/>
</dbReference>
<dbReference type="InterPro" id="IPR011037">
    <property type="entry name" value="Pyrv_Knase-like_insert_dom_sf"/>
</dbReference>
<evidence type="ECO:0000256" key="15">
    <source>
        <dbReference type="RuleBase" id="RU000504"/>
    </source>
</evidence>
<evidence type="ECO:0000256" key="8">
    <source>
        <dbReference type="ARBA" id="ARBA00022777"/>
    </source>
</evidence>
<proteinExistence type="inferred from homology"/>
<dbReference type="FunFam" id="2.40.33.10:FF:000023">
    <property type="entry name" value="Pyruvate kinase PKM"/>
    <property type="match status" value="1"/>
</dbReference>
<dbReference type="FunFam" id="3.40.1380.20:FF:000002">
    <property type="entry name" value="Pyruvate kinase"/>
    <property type="match status" value="1"/>
</dbReference>
<dbReference type="InterPro" id="IPR015806">
    <property type="entry name" value="Pyrv_Knase_insert_dom_sf"/>
</dbReference>
<dbReference type="Gene3D" id="3.40.1380.20">
    <property type="entry name" value="Pyruvate kinase, C-terminal domain"/>
    <property type="match status" value="3"/>
</dbReference>
<evidence type="ECO:0000256" key="14">
    <source>
        <dbReference type="ARBA" id="ARBA00048152"/>
    </source>
</evidence>
<comment type="catalytic activity">
    <reaction evidence="14 15">
        <text>pyruvate + ATP = phosphoenolpyruvate + ADP + H(+)</text>
        <dbReference type="Rhea" id="RHEA:18157"/>
        <dbReference type="ChEBI" id="CHEBI:15361"/>
        <dbReference type="ChEBI" id="CHEBI:15378"/>
        <dbReference type="ChEBI" id="CHEBI:30616"/>
        <dbReference type="ChEBI" id="CHEBI:58702"/>
        <dbReference type="ChEBI" id="CHEBI:456216"/>
        <dbReference type="EC" id="2.7.1.40"/>
    </reaction>
</comment>
<feature type="domain" description="Pyruvate kinase C-terminal" evidence="17">
    <location>
        <begin position="626"/>
        <end position="744"/>
    </location>
</feature>
<keyword evidence="10 15" id="KW-0460">Magnesium</keyword>
<protein>
    <recommendedName>
        <fullName evidence="15">Pyruvate kinase</fullName>
        <ecNumber evidence="15">2.7.1.40</ecNumber>
    </recommendedName>
</protein>
<organism evidence="18 19">
    <name type="scientific">Danionella cerebrum</name>
    <dbReference type="NCBI Taxonomy" id="2873325"/>
    <lineage>
        <taxon>Eukaryota</taxon>
        <taxon>Metazoa</taxon>
        <taxon>Chordata</taxon>
        <taxon>Craniata</taxon>
        <taxon>Vertebrata</taxon>
        <taxon>Euteleostomi</taxon>
        <taxon>Actinopterygii</taxon>
        <taxon>Neopterygii</taxon>
        <taxon>Teleostei</taxon>
        <taxon>Ostariophysi</taxon>
        <taxon>Cypriniformes</taxon>
        <taxon>Danionidae</taxon>
        <taxon>Danioninae</taxon>
        <taxon>Danionella</taxon>
    </lineage>
</organism>
<keyword evidence="7" id="KW-0547">Nucleotide-binding</keyword>
<dbReference type="Gene3D" id="2.40.33.10">
    <property type="entry name" value="PK beta-barrel domain-like"/>
    <property type="match status" value="1"/>
</dbReference>
<dbReference type="InterPro" id="IPR015813">
    <property type="entry name" value="Pyrv/PenolPyrv_kinase-like_dom"/>
</dbReference>
<dbReference type="SUPFAM" id="SSF50800">
    <property type="entry name" value="PK beta-barrel domain-like"/>
    <property type="match status" value="1"/>
</dbReference>
<dbReference type="SUPFAM" id="SSF51621">
    <property type="entry name" value="Phosphoenolpyruvate/pyruvate domain"/>
    <property type="match status" value="1"/>
</dbReference>
<dbReference type="FunFam" id="3.40.1380.20:FF:000001">
    <property type="entry name" value="Pyruvate kinase"/>
    <property type="match status" value="1"/>
</dbReference>
<dbReference type="Proteomes" id="UP000316079">
    <property type="component" value="Unassembled WGS sequence"/>
</dbReference>
<dbReference type="GO" id="GO:0000287">
    <property type="term" value="F:magnesium ion binding"/>
    <property type="evidence" value="ECO:0007669"/>
    <property type="project" value="InterPro"/>
</dbReference>
<evidence type="ECO:0000256" key="3">
    <source>
        <dbReference type="ARBA" id="ARBA00004997"/>
    </source>
</evidence>
<dbReference type="CDD" id="cd00288">
    <property type="entry name" value="Pyruvate_Kinase"/>
    <property type="match status" value="1"/>
</dbReference>
<dbReference type="FunFam" id="3.20.20.60:FF:000025">
    <property type="entry name" value="Pyruvate kinase"/>
    <property type="match status" value="1"/>
</dbReference>
<dbReference type="PANTHER" id="PTHR11817">
    <property type="entry name" value="PYRUVATE KINASE"/>
    <property type="match status" value="1"/>
</dbReference>
<dbReference type="InterPro" id="IPR015793">
    <property type="entry name" value="Pyrv_Knase_brl"/>
</dbReference>
<comment type="caution">
    <text evidence="18">The sequence shown here is derived from an EMBL/GenBank/DDBJ whole genome shotgun (WGS) entry which is preliminary data.</text>
</comment>
<keyword evidence="9" id="KW-0067">ATP-binding</keyword>
<comment type="pathway">
    <text evidence="3 15">Carbohydrate degradation; glycolysis; pyruvate from D-glyceraldehyde 3-phosphate: step 5/5.</text>
</comment>
<evidence type="ECO:0000256" key="12">
    <source>
        <dbReference type="ARBA" id="ARBA00023152"/>
    </source>
</evidence>
<dbReference type="Gene3D" id="3.20.20.60">
    <property type="entry name" value="Phosphoenolpyruvate-binding domains"/>
    <property type="match status" value="1"/>
</dbReference>
<dbReference type="InterPro" id="IPR036918">
    <property type="entry name" value="Pyrv_Knase_C_sf"/>
</dbReference>
<comment type="similarity">
    <text evidence="4 15">Belongs to the pyruvate kinase family.</text>
</comment>
<dbReference type="InterPro" id="IPR015795">
    <property type="entry name" value="Pyrv_Knase_C"/>
</dbReference>
<evidence type="ECO:0000256" key="7">
    <source>
        <dbReference type="ARBA" id="ARBA00022741"/>
    </source>
</evidence>
<dbReference type="Pfam" id="PF02887">
    <property type="entry name" value="PK_C"/>
    <property type="match status" value="1"/>
</dbReference>
<accession>A0A553QJU5</accession>
<evidence type="ECO:0000256" key="6">
    <source>
        <dbReference type="ARBA" id="ARBA00022723"/>
    </source>
</evidence>
<comment type="cofactor">
    <cofactor evidence="1">
        <name>Mg(2+)</name>
        <dbReference type="ChEBI" id="CHEBI:18420"/>
    </cofactor>
</comment>
<evidence type="ECO:0000313" key="18">
    <source>
        <dbReference type="EMBL" id="TRY90187.1"/>
    </source>
</evidence>
<dbReference type="InterPro" id="IPR018209">
    <property type="entry name" value="Pyrv_Knase_AS"/>
</dbReference>
<dbReference type="InterPro" id="IPR040442">
    <property type="entry name" value="Pyrv_kinase-like_dom_sf"/>
</dbReference>
<dbReference type="NCBIfam" id="TIGR01064">
    <property type="entry name" value="pyruv_kin"/>
    <property type="match status" value="1"/>
</dbReference>
<evidence type="ECO:0000256" key="1">
    <source>
        <dbReference type="ARBA" id="ARBA00001946"/>
    </source>
</evidence>